<protein>
    <submittedName>
        <fullName evidence="2">Alpha amylase, C-terminal all-beta domain</fullName>
    </submittedName>
</protein>
<dbReference type="PANTHER" id="PTHR47786:SF2">
    <property type="entry name" value="GLYCOSYL HYDROLASE FAMILY 13 CATALYTIC DOMAIN-CONTAINING PROTEIN"/>
    <property type="match status" value="1"/>
</dbReference>
<dbReference type="Proteomes" id="UP000184130">
    <property type="component" value="Unassembled WGS sequence"/>
</dbReference>
<dbReference type="InterPro" id="IPR017853">
    <property type="entry name" value="GH"/>
</dbReference>
<reference evidence="2 3" key="1">
    <citation type="submission" date="2016-11" db="EMBL/GenBank/DDBJ databases">
        <authorList>
            <person name="Jaros S."/>
            <person name="Januszkiewicz K."/>
            <person name="Wedrychowicz H."/>
        </authorList>
    </citation>
    <scope>NUCLEOTIDE SEQUENCE [LARGE SCALE GENOMIC DNA]</scope>
    <source>
        <strain evidence="2 3">KHT3</strain>
    </source>
</reference>
<dbReference type="Pfam" id="PF00128">
    <property type="entry name" value="Alpha-amylase"/>
    <property type="match status" value="2"/>
</dbReference>
<accession>A0A1M6RPP8</accession>
<dbReference type="AlphaFoldDB" id="A0A1M6RPP8"/>
<dbReference type="SUPFAM" id="SSF51011">
    <property type="entry name" value="Glycosyl hydrolase domain"/>
    <property type="match status" value="1"/>
</dbReference>
<dbReference type="SUPFAM" id="SSF51445">
    <property type="entry name" value="(Trans)glycosidases"/>
    <property type="match status" value="1"/>
</dbReference>
<dbReference type="PANTHER" id="PTHR47786">
    <property type="entry name" value="ALPHA-1,4-GLUCAN:MALTOSE-1-PHOSPHATE MALTOSYLTRANSFERASE"/>
    <property type="match status" value="1"/>
</dbReference>
<proteinExistence type="predicted"/>
<feature type="domain" description="Glycosyl hydrolase family 13 catalytic" evidence="1">
    <location>
        <begin position="38"/>
        <end position="357"/>
    </location>
</feature>
<dbReference type="InterPro" id="IPR013780">
    <property type="entry name" value="Glyco_hydro_b"/>
</dbReference>
<dbReference type="InterPro" id="IPR006047">
    <property type="entry name" value="GH13_cat_dom"/>
</dbReference>
<dbReference type="SMART" id="SM00642">
    <property type="entry name" value="Aamy"/>
    <property type="match status" value="1"/>
</dbReference>
<gene>
    <name evidence="2" type="ORF">SAMN05216463_10253</name>
</gene>
<organism evidence="2 3">
    <name type="scientific">Xylanibacter ruminicola</name>
    <name type="common">Prevotella ruminicola</name>
    <dbReference type="NCBI Taxonomy" id="839"/>
    <lineage>
        <taxon>Bacteria</taxon>
        <taxon>Pseudomonadati</taxon>
        <taxon>Bacteroidota</taxon>
        <taxon>Bacteroidia</taxon>
        <taxon>Bacteroidales</taxon>
        <taxon>Prevotellaceae</taxon>
        <taxon>Xylanibacter</taxon>
    </lineage>
</organism>
<evidence type="ECO:0000259" key="1">
    <source>
        <dbReference type="SMART" id="SM00642"/>
    </source>
</evidence>
<dbReference type="Gene3D" id="2.60.40.1180">
    <property type="entry name" value="Golgi alpha-mannosidase II"/>
    <property type="match status" value="1"/>
</dbReference>
<name>A0A1M6RPP8_XYLRU</name>
<evidence type="ECO:0000313" key="3">
    <source>
        <dbReference type="Proteomes" id="UP000184130"/>
    </source>
</evidence>
<dbReference type="Gene3D" id="3.20.20.80">
    <property type="entry name" value="Glycosidases"/>
    <property type="match status" value="1"/>
</dbReference>
<dbReference type="GO" id="GO:0005975">
    <property type="term" value="P:carbohydrate metabolic process"/>
    <property type="evidence" value="ECO:0007669"/>
    <property type="project" value="InterPro"/>
</dbReference>
<sequence>MFFLCTVCYVTNSFAADYVDEINLSTEKHGEGQRVIYEMNVGSFTTEGTFAAAQARLEELKALGIDIVWLMPIYPRGGGINSPYAATNFQETNPKYGTIADLKAFVSRAHELQMEVWLDWVPNHTATNAEWVTTHPEYYATSGGSMIHPNNYGDVWQLDYNNPDLIDAMNACLKFWIDEADIDGYRCDYISSPKIPASYWQSTIPMIKSHKAITFLGEADIASDATRLKNVGFDYDYAWQFQSSLANYGTSNTAARLKAFINTLLDKSASLSFGRMLYVTNHDQNYNESKKTLTQKYGDNRYPLTVLAYTVYGMPLIYNGQETGGNQALDYFNDTKINWNTKDEKMRNTLRTLFALKHAVPALSDARQSADNPTTTLLNVSDNTSVLAYARTLGDSQVLVVLNMGTTATSATVEGITAGDWSLWLDSETIAQGTSRKQTTLNATHTFSLDAKGYRVYILGTYPEQDINQQTAIQSIPSSTQVDDRWFTLSGQLISKPSKHGLYIHAGQKVVIR</sequence>
<dbReference type="EMBL" id="FRBD01000002">
    <property type="protein sequence ID" value="SHK34370.1"/>
    <property type="molecule type" value="Genomic_DNA"/>
</dbReference>
<evidence type="ECO:0000313" key="2">
    <source>
        <dbReference type="EMBL" id="SHK34370.1"/>
    </source>
</evidence>